<evidence type="ECO:0000259" key="3">
    <source>
        <dbReference type="PROSITE" id="PS50086"/>
    </source>
</evidence>
<evidence type="ECO:0000313" key="4">
    <source>
        <dbReference type="EMBL" id="KAK5575678.1"/>
    </source>
</evidence>
<gene>
    <name evidence="4" type="ORF">RB653_006811</name>
</gene>
<dbReference type="AlphaFoldDB" id="A0AAN7TUQ3"/>
<evidence type="ECO:0000313" key="5">
    <source>
        <dbReference type="Proteomes" id="UP001344447"/>
    </source>
</evidence>
<dbReference type="Gene3D" id="1.10.8.270">
    <property type="entry name" value="putative rabgap domain of human tbc1 domain family member 14 like domains"/>
    <property type="match status" value="1"/>
</dbReference>
<feature type="region of interest" description="Disordered" evidence="2">
    <location>
        <begin position="83"/>
        <end position="113"/>
    </location>
</feature>
<keyword evidence="5" id="KW-1185">Reference proteome</keyword>
<dbReference type="FunFam" id="1.10.472.80:FF:000001">
    <property type="entry name" value="TBC1 domain family member 22B"/>
    <property type="match status" value="1"/>
</dbReference>
<feature type="region of interest" description="Disordered" evidence="2">
    <location>
        <begin position="141"/>
        <end position="180"/>
    </location>
</feature>
<dbReference type="InterPro" id="IPR000195">
    <property type="entry name" value="Rab-GAP-TBC_dom"/>
</dbReference>
<feature type="domain" description="Rab-GAP TBC" evidence="3">
    <location>
        <begin position="210"/>
        <end position="435"/>
    </location>
</feature>
<dbReference type="PANTHER" id="PTHR22957:SF26">
    <property type="entry name" value="LD44506P"/>
    <property type="match status" value="1"/>
</dbReference>
<evidence type="ECO:0000256" key="2">
    <source>
        <dbReference type="SAM" id="MobiDB-lite"/>
    </source>
</evidence>
<keyword evidence="1" id="KW-0343">GTPase activation</keyword>
<name>A0AAN7TUQ3_9MYCE</name>
<protein>
    <recommendedName>
        <fullName evidence="3">Rab-GAP TBC domain-containing protein</fullName>
    </recommendedName>
</protein>
<dbReference type="GO" id="GO:0005096">
    <property type="term" value="F:GTPase activator activity"/>
    <property type="evidence" value="ECO:0007669"/>
    <property type="project" value="UniProtKB-KW"/>
</dbReference>
<dbReference type="SMART" id="SM00164">
    <property type="entry name" value="TBC"/>
    <property type="match status" value="1"/>
</dbReference>
<dbReference type="Pfam" id="PF00566">
    <property type="entry name" value="RabGAP-TBC"/>
    <property type="match status" value="1"/>
</dbReference>
<dbReference type="SUPFAM" id="SSF47923">
    <property type="entry name" value="Ypt/Rab-GAP domain of gyp1p"/>
    <property type="match status" value="2"/>
</dbReference>
<reference evidence="4 5" key="1">
    <citation type="submission" date="2023-11" db="EMBL/GenBank/DDBJ databases">
        <title>Dfirmibasis_genome.</title>
        <authorList>
            <person name="Edelbroek B."/>
            <person name="Kjellin J."/>
            <person name="Jerlstrom-Hultqvist J."/>
            <person name="Soderbom F."/>
        </authorList>
    </citation>
    <scope>NUCLEOTIDE SEQUENCE [LARGE SCALE GENOMIC DNA]</scope>
    <source>
        <strain evidence="4 5">TNS-C-14</strain>
    </source>
</reference>
<dbReference type="GO" id="GO:0071889">
    <property type="term" value="F:14-3-3 protein binding"/>
    <property type="evidence" value="ECO:0007669"/>
    <property type="project" value="UniProtKB-ARBA"/>
</dbReference>
<dbReference type="PROSITE" id="PS50086">
    <property type="entry name" value="TBC_RABGAP"/>
    <property type="match status" value="1"/>
</dbReference>
<dbReference type="Proteomes" id="UP001344447">
    <property type="component" value="Unassembled WGS sequence"/>
</dbReference>
<proteinExistence type="predicted"/>
<dbReference type="Gene3D" id="1.10.10.750">
    <property type="entry name" value="Ypt/Rab-GAP domain of gyp1p, domain 1"/>
    <property type="match status" value="1"/>
</dbReference>
<organism evidence="4 5">
    <name type="scientific">Dictyostelium firmibasis</name>
    <dbReference type="NCBI Taxonomy" id="79012"/>
    <lineage>
        <taxon>Eukaryota</taxon>
        <taxon>Amoebozoa</taxon>
        <taxon>Evosea</taxon>
        <taxon>Eumycetozoa</taxon>
        <taxon>Dictyostelia</taxon>
        <taxon>Dictyosteliales</taxon>
        <taxon>Dictyosteliaceae</taxon>
        <taxon>Dictyostelium</taxon>
    </lineage>
</organism>
<comment type="caution">
    <text evidence="4">The sequence shown here is derived from an EMBL/GenBank/DDBJ whole genome shotgun (WGS) entry which is preliminary data.</text>
</comment>
<dbReference type="Gene3D" id="1.10.472.80">
    <property type="entry name" value="Ypt/Rab-GAP domain of gyp1p, domain 3"/>
    <property type="match status" value="1"/>
</dbReference>
<sequence length="517" mass="59390">MSNHSDTNSPVKEAFWRFSRKSPGIAKPVNNIHPTRFEKFNGNMIPNRKKEYDSSVIFNHNQFSSSTSTSPYLSTVNSQTQITTTNIDNQPNTNTTSTTTTTTKMTTSSSASNLNTMENSLSHLSLSSSSVNTSVISHSSSSTHLSVSNSPNSLSSSLNSSNGGIDTSQSQQQNNNIQNINSNRIKKFERLLNTGIHVDMESLKTLGWRGIPNRYRPMSWKILLGYLPSNCERRDEHLERKRKEYRDGLPQYYTSDEKRGESDRRTLKQIQMDVPRTNPNVPFFQQPLIQDILERILYLWGIRHPSTGYVQGINDLATPFIWVFLSEYIEDVANCQVDQIDPNILAMVEADSYWCLTKLLDGIQDHYTFAQPGIQRMLASLKGLLEKINNSLCAHLADQDAQFITFAFRWMNCLLMREIPFPLVIRMWDTYLSEKEGFSVFHVYVCAAFLVLWSDELKQRDFPDIMIFLQKPPTQNWEERDIESLFSTAFYYRSLYEEAQSHLKSNNINLNNNIIKK</sequence>
<dbReference type="FunFam" id="1.10.8.270:FF:000004">
    <property type="entry name" value="TBC1 domain family, member 22B"/>
    <property type="match status" value="1"/>
</dbReference>
<dbReference type="EMBL" id="JAVFKY010000005">
    <property type="protein sequence ID" value="KAK5575678.1"/>
    <property type="molecule type" value="Genomic_DNA"/>
</dbReference>
<accession>A0AAN7TUQ3</accession>
<evidence type="ECO:0000256" key="1">
    <source>
        <dbReference type="ARBA" id="ARBA00022468"/>
    </source>
</evidence>
<dbReference type="PANTHER" id="PTHR22957">
    <property type="entry name" value="TBC1 DOMAIN FAMILY MEMBER GTPASE-ACTIVATING PROTEIN"/>
    <property type="match status" value="1"/>
</dbReference>
<dbReference type="InterPro" id="IPR035969">
    <property type="entry name" value="Rab-GAP_TBC_sf"/>
</dbReference>